<reference evidence="1 2" key="1">
    <citation type="submission" date="2017-01" db="EMBL/GenBank/DDBJ databases">
        <title>Draft genome sequence of Bacillus oleronius.</title>
        <authorList>
            <person name="Allam M."/>
        </authorList>
    </citation>
    <scope>NUCLEOTIDE SEQUENCE [LARGE SCALE GENOMIC DNA]</scope>
    <source>
        <strain evidence="1 2">DSM 9356</strain>
    </source>
</reference>
<protein>
    <recommendedName>
        <fullName evidence="3">Z-ring formation inhibitor MciZ</fullName>
    </recommendedName>
</protein>
<gene>
    <name evidence="1" type="ORF">BWZ43_18130</name>
</gene>
<evidence type="ECO:0008006" key="3">
    <source>
        <dbReference type="Google" id="ProtNLM"/>
    </source>
</evidence>
<name>A0A8E2LDT0_9BACI</name>
<evidence type="ECO:0000313" key="1">
    <source>
        <dbReference type="EMBL" id="OOP66967.1"/>
    </source>
</evidence>
<dbReference type="EMBL" id="MTLA01000243">
    <property type="protein sequence ID" value="OOP66967.1"/>
    <property type="molecule type" value="Genomic_DNA"/>
</dbReference>
<dbReference type="InterPro" id="IPR025177">
    <property type="entry name" value="MciZ"/>
</dbReference>
<sequence length="42" mass="5206">MKIYIQQNGIVLCGKAWEIREQLKYYSKQYQFVYDWIKQTNS</sequence>
<dbReference type="Pfam" id="PF13072">
    <property type="entry name" value="MciZ"/>
    <property type="match status" value="1"/>
</dbReference>
<keyword evidence="2" id="KW-1185">Reference proteome</keyword>
<evidence type="ECO:0000313" key="2">
    <source>
        <dbReference type="Proteomes" id="UP000189761"/>
    </source>
</evidence>
<comment type="caution">
    <text evidence="1">The sequence shown here is derived from an EMBL/GenBank/DDBJ whole genome shotgun (WGS) entry which is preliminary data.</text>
</comment>
<accession>A0A8E2LDT0</accession>
<organism evidence="1 2">
    <name type="scientific">Heyndrickxia oleronia</name>
    <dbReference type="NCBI Taxonomy" id="38875"/>
    <lineage>
        <taxon>Bacteria</taxon>
        <taxon>Bacillati</taxon>
        <taxon>Bacillota</taxon>
        <taxon>Bacilli</taxon>
        <taxon>Bacillales</taxon>
        <taxon>Bacillaceae</taxon>
        <taxon>Heyndrickxia</taxon>
    </lineage>
</organism>
<dbReference type="RefSeq" id="WP_071976122.1">
    <property type="nucleotide sequence ID" value="NZ_CP065424.1"/>
</dbReference>
<dbReference type="AlphaFoldDB" id="A0A8E2LDT0"/>
<dbReference type="Proteomes" id="UP000189761">
    <property type="component" value="Unassembled WGS sequence"/>
</dbReference>
<proteinExistence type="predicted"/>